<dbReference type="PANTHER" id="PTHR30313:SF2">
    <property type="entry name" value="DNA PRIMASE"/>
    <property type="match status" value="1"/>
</dbReference>
<dbReference type="GO" id="GO:0016779">
    <property type="term" value="F:nucleotidyltransferase activity"/>
    <property type="evidence" value="ECO:0007669"/>
    <property type="project" value="UniProtKB-KW"/>
</dbReference>
<reference evidence="2" key="1">
    <citation type="submission" date="2020-09" db="EMBL/GenBank/DDBJ databases">
        <title>A new high-throughput screening method to detect antimicrobial volatiles from metagenomic clone libraries.</title>
        <authorList>
            <person name="Stocker F."/>
            <person name="Obermeier M."/>
            <person name="Resch K."/>
            <person name="Berg G."/>
            <person name="Mueller Bogota C.A."/>
        </authorList>
    </citation>
    <scope>NUCLEOTIDE SEQUENCE</scope>
</reference>
<keyword evidence="2" id="KW-0548">Nucleotidyltransferase</keyword>
<dbReference type="EC" id="2.7.7.-" evidence="2"/>
<organism evidence="2">
    <name type="scientific">uncultured organism</name>
    <dbReference type="NCBI Taxonomy" id="155900"/>
    <lineage>
        <taxon>unclassified sequences</taxon>
        <taxon>environmental samples</taxon>
    </lineage>
</organism>
<evidence type="ECO:0000313" key="2">
    <source>
        <dbReference type="EMBL" id="QOL00326.1"/>
    </source>
</evidence>
<gene>
    <name evidence="2" type="primary">dnaG</name>
</gene>
<accession>A0A7L9QBY2</accession>
<dbReference type="Gene3D" id="3.40.1360.10">
    <property type="match status" value="1"/>
</dbReference>
<sequence length="318" mass="34950">MTNAVASLGTAFTAEQARELRKATENVFLCFDGDAAGRAATAKSVDLLVAEGLVARIVALPAGEDPDSYVRANGGDAFRARLAEAPNWVQFKLDVDLEALEGGFRSRAELARRAEERIAVLPQAERDRWRVYAAGRLGLNVDDLRKSRLLVNGAHFAPRNAGATRHVNPALVETPSFERDVIAIALEEPALIGEYATRIPPERFGDPVCRRIYDRLWEQAETLVQPGDVFALFSDDGDVSATLATIAGAERSKIVRFADTDARRAFLDRLLERFAADDRGRRVRELTAQISALFEAGLPVPPELLEEERSLRVTKLKG</sequence>
<dbReference type="GO" id="GO:0006269">
    <property type="term" value="P:DNA replication, synthesis of primer"/>
    <property type="evidence" value="ECO:0007669"/>
    <property type="project" value="TreeGrafter"/>
</dbReference>
<dbReference type="Pfam" id="PF13155">
    <property type="entry name" value="Toprim_2"/>
    <property type="match status" value="1"/>
</dbReference>
<dbReference type="SUPFAM" id="SSF56731">
    <property type="entry name" value="DNA primase core"/>
    <property type="match status" value="1"/>
</dbReference>
<evidence type="ECO:0000259" key="1">
    <source>
        <dbReference type="PROSITE" id="PS50880"/>
    </source>
</evidence>
<keyword evidence="2" id="KW-0808">Transferase</keyword>
<feature type="domain" description="Toprim" evidence="1">
    <location>
        <begin position="1"/>
        <end position="65"/>
    </location>
</feature>
<proteinExistence type="predicted"/>
<name>A0A7L9QBY2_9ZZZZ</name>
<dbReference type="InterPro" id="IPR050219">
    <property type="entry name" value="DnaG_primase"/>
</dbReference>
<dbReference type="PROSITE" id="PS50880">
    <property type="entry name" value="TOPRIM"/>
    <property type="match status" value="1"/>
</dbReference>
<dbReference type="AlphaFoldDB" id="A0A7L9QBY2"/>
<dbReference type="InterPro" id="IPR006171">
    <property type="entry name" value="TOPRIM_dom"/>
</dbReference>
<dbReference type="PANTHER" id="PTHR30313">
    <property type="entry name" value="DNA PRIMASE"/>
    <property type="match status" value="1"/>
</dbReference>
<protein>
    <submittedName>
        <fullName evidence="2">DNA primase</fullName>
        <ecNumber evidence="2">2.7.7.-</ecNumber>
    </submittedName>
</protein>
<dbReference type="CDD" id="cd03364">
    <property type="entry name" value="TOPRIM_DnaG_primases"/>
    <property type="match status" value="1"/>
</dbReference>
<dbReference type="InterPro" id="IPR034151">
    <property type="entry name" value="TOPRIM_DnaG_bac"/>
</dbReference>
<dbReference type="EMBL" id="MW000466">
    <property type="protein sequence ID" value="QOL00326.1"/>
    <property type="molecule type" value="Genomic_DNA"/>
</dbReference>